<name>A0A101M0F2_PICGL</name>
<evidence type="ECO:0000313" key="2">
    <source>
        <dbReference type="EMBL" id="KUM48615.1"/>
    </source>
</evidence>
<organism evidence="2">
    <name type="scientific">Picea glauca</name>
    <name type="common">White spruce</name>
    <name type="synonym">Pinus glauca</name>
    <dbReference type="NCBI Taxonomy" id="3330"/>
    <lineage>
        <taxon>Eukaryota</taxon>
        <taxon>Viridiplantae</taxon>
        <taxon>Streptophyta</taxon>
        <taxon>Embryophyta</taxon>
        <taxon>Tracheophyta</taxon>
        <taxon>Spermatophyta</taxon>
        <taxon>Pinopsida</taxon>
        <taxon>Pinidae</taxon>
        <taxon>Conifers I</taxon>
        <taxon>Pinales</taxon>
        <taxon>Pinaceae</taxon>
        <taxon>Picea</taxon>
    </lineage>
</organism>
<keyword evidence="2" id="KW-0496">Mitochondrion</keyword>
<geneLocation type="mitochondrion" evidence="2"/>
<protein>
    <submittedName>
        <fullName evidence="2">Uncharacterized protein</fullName>
    </submittedName>
</protein>
<dbReference type="EMBL" id="LKAM01000005">
    <property type="protein sequence ID" value="KUM48615.1"/>
    <property type="molecule type" value="Genomic_DNA"/>
</dbReference>
<gene>
    <name evidence="2" type="ORF">ABT39_MTgene4630</name>
</gene>
<feature type="chain" id="PRO_5007100195" evidence="1">
    <location>
        <begin position="28"/>
        <end position="96"/>
    </location>
</feature>
<accession>A0A101M0F2</accession>
<keyword evidence="1" id="KW-0732">Signal</keyword>
<sequence>MPPPTLGRWFVFSYIGRLLLDMLLKLAIELDEIHMDLQLTIGSGTRNSAIGTLLLARDLDLNLGLFLVVLQRYLLRNLGLTIALQRYLLLKDIKCE</sequence>
<dbReference type="AlphaFoldDB" id="A0A101M0F2"/>
<proteinExistence type="predicted"/>
<evidence type="ECO:0000256" key="1">
    <source>
        <dbReference type="SAM" id="SignalP"/>
    </source>
</evidence>
<comment type="caution">
    <text evidence="2">The sequence shown here is derived from an EMBL/GenBank/DDBJ whole genome shotgun (WGS) entry which is preliminary data.</text>
</comment>
<reference evidence="2" key="1">
    <citation type="journal article" date="2015" name="Genome Biol. Evol.">
        <title>Organellar Genomes of White Spruce (Picea glauca): Assembly and Annotation.</title>
        <authorList>
            <person name="Jackman S.D."/>
            <person name="Warren R.L."/>
            <person name="Gibb E.A."/>
            <person name="Vandervalk B.P."/>
            <person name="Mohamadi H."/>
            <person name="Chu J."/>
            <person name="Raymond A."/>
            <person name="Pleasance S."/>
            <person name="Coope R."/>
            <person name="Wildung M.R."/>
            <person name="Ritland C.E."/>
            <person name="Bousquet J."/>
            <person name="Jones S.J."/>
            <person name="Bohlmann J."/>
            <person name="Birol I."/>
        </authorList>
    </citation>
    <scope>NUCLEOTIDE SEQUENCE [LARGE SCALE GENOMIC DNA]</scope>
    <source>
        <tissue evidence="2">Flushing bud</tissue>
    </source>
</reference>
<feature type="signal peptide" evidence="1">
    <location>
        <begin position="1"/>
        <end position="27"/>
    </location>
</feature>